<dbReference type="Proteomes" id="UP000461595">
    <property type="component" value="Unassembled WGS sequence"/>
</dbReference>
<evidence type="ECO:0000313" key="2">
    <source>
        <dbReference type="EMBL" id="MVX59514.1"/>
    </source>
</evidence>
<dbReference type="PANTHER" id="PTHR47505:SF1">
    <property type="entry name" value="DNA UTILIZATION PROTEIN YHGH"/>
    <property type="match status" value="1"/>
</dbReference>
<gene>
    <name evidence="2" type="ORF">E5983_07700</name>
</gene>
<reference evidence="2 3" key="1">
    <citation type="submission" date="2019-12" db="EMBL/GenBank/DDBJ databases">
        <title>Microbes associate with the intestines of laboratory mice.</title>
        <authorList>
            <person name="Navarre W."/>
            <person name="Wong E."/>
        </authorList>
    </citation>
    <scope>NUCLEOTIDE SEQUENCE [LARGE SCALE GENOMIC DNA]</scope>
    <source>
        <strain evidence="2 3">NM51_B2-22</strain>
    </source>
</reference>
<organism evidence="2 3">
    <name type="scientific">Streptococcus danieliae</name>
    <dbReference type="NCBI Taxonomy" id="747656"/>
    <lineage>
        <taxon>Bacteria</taxon>
        <taxon>Bacillati</taxon>
        <taxon>Bacillota</taxon>
        <taxon>Bacilli</taxon>
        <taxon>Lactobacillales</taxon>
        <taxon>Streptococcaceae</taxon>
        <taxon>Streptococcus</taxon>
    </lineage>
</organism>
<dbReference type="AlphaFoldDB" id="A0A7X3KCQ8"/>
<evidence type="ECO:0000313" key="3">
    <source>
        <dbReference type="Proteomes" id="UP000461595"/>
    </source>
</evidence>
<dbReference type="CDD" id="cd06223">
    <property type="entry name" value="PRTases_typeI"/>
    <property type="match status" value="1"/>
</dbReference>
<dbReference type="InterPro" id="IPR051910">
    <property type="entry name" value="ComF/GntX_DNA_util-trans"/>
</dbReference>
<evidence type="ECO:0000256" key="1">
    <source>
        <dbReference type="ARBA" id="ARBA00008007"/>
    </source>
</evidence>
<dbReference type="SUPFAM" id="SSF53271">
    <property type="entry name" value="PRTase-like"/>
    <property type="match status" value="1"/>
</dbReference>
<protein>
    <submittedName>
        <fullName evidence="2">ComF family protein</fullName>
    </submittedName>
</protein>
<comment type="caution">
    <text evidence="2">The sequence shown here is derived from an EMBL/GenBank/DDBJ whole genome shotgun (WGS) entry which is preliminary data.</text>
</comment>
<dbReference type="OrthoDB" id="9779910at2"/>
<dbReference type="Gene3D" id="3.40.50.2020">
    <property type="match status" value="1"/>
</dbReference>
<dbReference type="EMBL" id="WSRS01000081">
    <property type="protein sequence ID" value="MVX59514.1"/>
    <property type="molecule type" value="Genomic_DNA"/>
</dbReference>
<name>A0A7X3KCQ8_9STRE</name>
<sequence>MRKSREVLCGSCQSSFLKIGKNYCPTCQKAGYSEICPDCLAWQDRGHRICHTALYRYEQNMANYFVQYKQWGDYQLRFVFAKEIKEKFKEWKGYTIVPIPVSKQRYQERGFNQVEGILEAAEISYERILQKADVEHQIGKDRRERLAMEQVFAVKGKIKVQKGVILVDDVYTTGATMELAKKVLSENGCQNIFTFSIAR</sequence>
<comment type="similarity">
    <text evidence="1">Belongs to the ComF/GntX family.</text>
</comment>
<accession>A0A7X3KCQ8</accession>
<dbReference type="PANTHER" id="PTHR47505">
    <property type="entry name" value="DNA UTILIZATION PROTEIN YHGH"/>
    <property type="match status" value="1"/>
</dbReference>
<dbReference type="InterPro" id="IPR000836">
    <property type="entry name" value="PRTase_dom"/>
</dbReference>
<dbReference type="InterPro" id="IPR029057">
    <property type="entry name" value="PRTase-like"/>
</dbReference>
<proteinExistence type="inferred from homology"/>
<dbReference type="RefSeq" id="WP_160333283.1">
    <property type="nucleotide sequence ID" value="NZ_WSRS01000081.1"/>
</dbReference>